<dbReference type="RefSeq" id="WP_147425335.1">
    <property type="nucleotide sequence ID" value="NZ_QZEY01000017.1"/>
</dbReference>
<keyword evidence="2" id="KW-1185">Reference proteome</keyword>
<reference evidence="1 2" key="1">
    <citation type="submission" date="2018-09" db="EMBL/GenBank/DDBJ databases">
        <title>YIM 75507 draft genome.</title>
        <authorList>
            <person name="Tang S."/>
            <person name="Feng Y."/>
        </authorList>
    </citation>
    <scope>NUCLEOTIDE SEQUENCE [LARGE SCALE GENOMIC DNA]</scope>
    <source>
        <strain evidence="1 2">YIM 75507</strain>
    </source>
</reference>
<dbReference type="AlphaFoldDB" id="A0A3A4AX42"/>
<sequence length="245" mass="26370">MAAFRRSPLRNATGQPQALAFSEGTVHIPQDVPAGFTREERVPIGRLVFPGGARAGVDAVELGPALGLPRPQAGGLTLVSRFVAEASPRRDLVYRDRLVRDESGHATAARALARPGERVRRPAPIPAGEVEIHLDQLVNLTPHDVVVHSPDGARHVLPPGGTPPRCRERRRVISALPVPGGWTMPVYEVDFGEAENLPERRPGVWYIVNRFVAEASGRPDLVYPDGLIQDGTGMITGCHTLALAA</sequence>
<name>A0A3A4AX42_9ACTN</name>
<comment type="caution">
    <text evidence="1">The sequence shown here is derived from an EMBL/GenBank/DDBJ whole genome shotgun (WGS) entry which is preliminary data.</text>
</comment>
<dbReference type="Proteomes" id="UP000265768">
    <property type="component" value="Unassembled WGS sequence"/>
</dbReference>
<protein>
    <submittedName>
        <fullName evidence="1">Uncharacterized protein</fullName>
    </submittedName>
</protein>
<evidence type="ECO:0000313" key="2">
    <source>
        <dbReference type="Proteomes" id="UP000265768"/>
    </source>
</evidence>
<gene>
    <name evidence="1" type="ORF">D5H75_31745</name>
</gene>
<proteinExistence type="predicted"/>
<accession>A0A3A4AX42</accession>
<dbReference type="EMBL" id="QZEY01000017">
    <property type="protein sequence ID" value="RJL24002.1"/>
    <property type="molecule type" value="Genomic_DNA"/>
</dbReference>
<dbReference type="OrthoDB" id="3428544at2"/>
<organism evidence="1 2">
    <name type="scientific">Bailinhaonella thermotolerans</name>
    <dbReference type="NCBI Taxonomy" id="1070861"/>
    <lineage>
        <taxon>Bacteria</taxon>
        <taxon>Bacillati</taxon>
        <taxon>Actinomycetota</taxon>
        <taxon>Actinomycetes</taxon>
        <taxon>Streptosporangiales</taxon>
        <taxon>Streptosporangiaceae</taxon>
        <taxon>Bailinhaonella</taxon>
    </lineage>
</organism>
<evidence type="ECO:0000313" key="1">
    <source>
        <dbReference type="EMBL" id="RJL24002.1"/>
    </source>
</evidence>